<feature type="transmembrane region" description="Helical" evidence="7">
    <location>
        <begin position="83"/>
        <end position="104"/>
    </location>
</feature>
<dbReference type="PANTHER" id="PTHR23514:SF3">
    <property type="entry name" value="BYPASS OF STOP CODON PROTEIN 6"/>
    <property type="match status" value="1"/>
</dbReference>
<dbReference type="RefSeq" id="WP_194536081.1">
    <property type="nucleotide sequence ID" value="NZ_JACEFB010000001.1"/>
</dbReference>
<feature type="transmembrane region" description="Helical" evidence="7">
    <location>
        <begin position="414"/>
        <end position="433"/>
    </location>
</feature>
<protein>
    <submittedName>
        <fullName evidence="8">MFS transporter</fullName>
    </submittedName>
</protein>
<name>A0A7V9AA20_9BACT</name>
<keyword evidence="6 7" id="KW-0472">Membrane</keyword>
<dbReference type="InterPro" id="IPR036259">
    <property type="entry name" value="MFS_trans_sf"/>
</dbReference>
<dbReference type="GO" id="GO:0022857">
    <property type="term" value="F:transmembrane transporter activity"/>
    <property type="evidence" value="ECO:0007669"/>
    <property type="project" value="InterPro"/>
</dbReference>
<evidence type="ECO:0000256" key="4">
    <source>
        <dbReference type="ARBA" id="ARBA00022692"/>
    </source>
</evidence>
<evidence type="ECO:0000313" key="8">
    <source>
        <dbReference type="EMBL" id="MBA2224646.1"/>
    </source>
</evidence>
<evidence type="ECO:0000256" key="7">
    <source>
        <dbReference type="SAM" id="Phobius"/>
    </source>
</evidence>
<feature type="transmembrane region" description="Helical" evidence="7">
    <location>
        <begin position="188"/>
        <end position="207"/>
    </location>
</feature>
<evidence type="ECO:0000256" key="1">
    <source>
        <dbReference type="ARBA" id="ARBA00004127"/>
    </source>
</evidence>
<feature type="transmembrane region" description="Helical" evidence="7">
    <location>
        <begin position="158"/>
        <end position="176"/>
    </location>
</feature>
<evidence type="ECO:0000256" key="5">
    <source>
        <dbReference type="ARBA" id="ARBA00022989"/>
    </source>
</evidence>
<evidence type="ECO:0000313" key="9">
    <source>
        <dbReference type="Proteomes" id="UP000542342"/>
    </source>
</evidence>
<organism evidence="8 9">
    <name type="scientific">Thermogemmata fonticola</name>
    <dbReference type="NCBI Taxonomy" id="2755323"/>
    <lineage>
        <taxon>Bacteria</taxon>
        <taxon>Pseudomonadati</taxon>
        <taxon>Planctomycetota</taxon>
        <taxon>Planctomycetia</taxon>
        <taxon>Gemmatales</taxon>
        <taxon>Gemmataceae</taxon>
        <taxon>Thermogemmata</taxon>
    </lineage>
</organism>
<dbReference type="GO" id="GO:0012505">
    <property type="term" value="C:endomembrane system"/>
    <property type="evidence" value="ECO:0007669"/>
    <property type="project" value="UniProtKB-SubCell"/>
</dbReference>
<keyword evidence="9" id="KW-1185">Reference proteome</keyword>
<comment type="caution">
    <text evidence="8">The sequence shown here is derived from an EMBL/GenBank/DDBJ whole genome shotgun (WGS) entry which is preliminary data.</text>
</comment>
<dbReference type="InterPro" id="IPR011701">
    <property type="entry name" value="MFS"/>
</dbReference>
<reference evidence="8 9" key="1">
    <citation type="submission" date="2020-07" db="EMBL/GenBank/DDBJ databases">
        <title>Thermogemmata thermophila gen. nov., sp. nov., a novel moderate thermophilic planctomycete from a Kamchatka hot spring.</title>
        <authorList>
            <person name="Elcheninov A.G."/>
            <person name="Podosokorskaya O.A."/>
            <person name="Kovaleva O.L."/>
            <person name="Novikov A."/>
            <person name="Bonch-Osmolovskaya E.A."/>
            <person name="Toshchakov S.V."/>
            <person name="Kublanov I.V."/>
        </authorList>
    </citation>
    <scope>NUCLEOTIDE SEQUENCE [LARGE SCALE GENOMIC DNA]</scope>
    <source>
        <strain evidence="8 9">2918</strain>
    </source>
</reference>
<dbReference type="AlphaFoldDB" id="A0A7V9AA20"/>
<feature type="transmembrane region" description="Helical" evidence="7">
    <location>
        <begin position="357"/>
        <end position="375"/>
    </location>
</feature>
<keyword evidence="5 7" id="KW-1133">Transmembrane helix</keyword>
<dbReference type="Proteomes" id="UP000542342">
    <property type="component" value="Unassembled WGS sequence"/>
</dbReference>
<evidence type="ECO:0000256" key="3">
    <source>
        <dbReference type="ARBA" id="ARBA00022448"/>
    </source>
</evidence>
<feature type="transmembrane region" description="Helical" evidence="7">
    <location>
        <begin position="56"/>
        <end position="77"/>
    </location>
</feature>
<keyword evidence="3" id="KW-0813">Transport</keyword>
<keyword evidence="4 7" id="KW-0812">Transmembrane</keyword>
<feature type="transmembrane region" description="Helical" evidence="7">
    <location>
        <begin position="227"/>
        <end position="253"/>
    </location>
</feature>
<evidence type="ECO:0000256" key="2">
    <source>
        <dbReference type="ARBA" id="ARBA00008335"/>
    </source>
</evidence>
<dbReference type="InterPro" id="IPR051788">
    <property type="entry name" value="MFS_Transporter"/>
</dbReference>
<feature type="transmembrane region" description="Helical" evidence="7">
    <location>
        <begin position="265"/>
        <end position="283"/>
    </location>
</feature>
<sequence length="626" mass="68768">MSTTAPAASNGPTLNDKILFWASFFTLIAAGIGFSVRGVEILKDWGNQFGFTQTELGTITGGGLVGFGLAIIFFSFLADRFGYGKLMVVAFLLHTLSAVVTFAATPVFNQYGKEGAFYCLNLGMWLFALGNGTCEAVINPLTATLFPKNKTHWLNILHAGWPGGLILGAVIMLGFKQFAPDIRWEYKLGVFLIPVFIYGIMMVGRRFPSSEAKSAGVSVSDMMKTIGLFGFTFAAVMIAMALASFLPSVVGPAISTDDPEKRDMILSYLGGGIALVIWLVFAWYTNFSIGSWVLALLYIMHALVGYVELGTDSWITNITDQVVQNQTQATLAFIWTNILMFTLRFFAGPIVHKINPVGLLFFSAVLGVVGLYLLGNPAINSIWPWLLAVTIYGIGKTFYWPTLLGVISERFPKGGALALGLSGGIGMISAGILGGPGIGYKQDYFAVSYLQETPERQQTYERYKARTESGQPDLKGFPILSSLFPQVAPKVAGIDNARLKVFQDYAAILDENGKPRPQQKTTLESDLETIETLKRQGRPVEPKLEENLRKLYQWWVQEGLPHFSEDQHILPQARLYGAKMALLYTAVVPATLAAGFLVLILYFWLLGGYKQVHLQHGGAEHETRDY</sequence>
<dbReference type="SUPFAM" id="SSF103473">
    <property type="entry name" value="MFS general substrate transporter"/>
    <property type="match status" value="1"/>
</dbReference>
<dbReference type="Pfam" id="PF07690">
    <property type="entry name" value="MFS_1"/>
    <property type="match status" value="1"/>
</dbReference>
<proteinExistence type="inferred from homology"/>
<feature type="transmembrane region" description="Helical" evidence="7">
    <location>
        <begin position="289"/>
        <end position="309"/>
    </location>
</feature>
<accession>A0A7V9AA20</accession>
<feature type="transmembrane region" description="Helical" evidence="7">
    <location>
        <begin position="581"/>
        <end position="605"/>
    </location>
</feature>
<dbReference type="EMBL" id="JACEFB010000001">
    <property type="protein sequence ID" value="MBA2224646.1"/>
    <property type="molecule type" value="Genomic_DNA"/>
</dbReference>
<comment type="similarity">
    <text evidence="2">Belongs to the major facilitator superfamily.</text>
</comment>
<feature type="transmembrane region" description="Helical" evidence="7">
    <location>
        <begin position="330"/>
        <end position="351"/>
    </location>
</feature>
<feature type="transmembrane region" description="Helical" evidence="7">
    <location>
        <begin position="18"/>
        <end position="36"/>
    </location>
</feature>
<feature type="transmembrane region" description="Helical" evidence="7">
    <location>
        <begin position="382"/>
        <end position="402"/>
    </location>
</feature>
<evidence type="ECO:0000256" key="6">
    <source>
        <dbReference type="ARBA" id="ARBA00023136"/>
    </source>
</evidence>
<dbReference type="PANTHER" id="PTHR23514">
    <property type="entry name" value="BYPASS OF STOP CODON PROTEIN 6"/>
    <property type="match status" value="1"/>
</dbReference>
<comment type="subcellular location">
    <subcellularLocation>
        <location evidence="1">Endomembrane system</location>
        <topology evidence="1">Multi-pass membrane protein</topology>
    </subcellularLocation>
</comment>
<dbReference type="Gene3D" id="1.20.1250.20">
    <property type="entry name" value="MFS general substrate transporter like domains"/>
    <property type="match status" value="2"/>
</dbReference>
<dbReference type="GO" id="GO:0016020">
    <property type="term" value="C:membrane"/>
    <property type="evidence" value="ECO:0007669"/>
    <property type="project" value="TreeGrafter"/>
</dbReference>
<feature type="transmembrane region" description="Helical" evidence="7">
    <location>
        <begin position="116"/>
        <end position="138"/>
    </location>
</feature>
<gene>
    <name evidence="8" type="ORF">H0921_00545</name>
</gene>